<sequence>MGILKSRRRFLAGLAAAGVYGPLTQFGLARMALAGQTQQAKLKVVFFVVPDGTAVDSFTDQNGFGDGRGLWYPLAQGADSTEFELNEVSRELAAYRSQSLYLRGIILGPGNGGHNGWTRVLRDSAASMSSIDVLLGQALPGTVPSQRSLFSGPHAGVDGTPWFVSWEGTAIRTPYRDPVLMYESILGIPSRAVREQQLKNTSVFDPAKLEIQELKGKLSGGQRQKLETHMDSVEQVIKDIENELPIGECAPLSLEPLPYQSAEYRTRVQASHHQVVATALGCGISRVATIQVGRSAESLNILDVSPTANPHKCAHREHGEATWKGTRQWYVKQVKLFMDELARHADPDVPSDTLLKHTLVVVTSELADGAPEHTIDMPMVLMGGAGGLLKSGDGAGRYLNITSQFDQTHHSGNPVIGRNFVDMQRIWATIAKAAGTSVPYGGNITPVSGIFQCLNEVSLLKKTGKSECRAFRFLCLIRLWDTANGRLPLASPLCSLLS</sequence>
<organism evidence="1 2">
    <name type="scientific">Pseudomonas fluorescens</name>
    <dbReference type="NCBI Taxonomy" id="294"/>
    <lineage>
        <taxon>Bacteria</taxon>
        <taxon>Pseudomonadati</taxon>
        <taxon>Pseudomonadota</taxon>
        <taxon>Gammaproteobacteria</taxon>
        <taxon>Pseudomonadales</taxon>
        <taxon>Pseudomonadaceae</taxon>
        <taxon>Pseudomonas</taxon>
    </lineage>
</organism>
<evidence type="ECO:0000313" key="2">
    <source>
        <dbReference type="Proteomes" id="UP000337909"/>
    </source>
</evidence>
<dbReference type="AlphaFoldDB" id="A0A5E7EEA4"/>
<name>A0A5E7EEA4_PSEFL</name>
<evidence type="ECO:0008006" key="3">
    <source>
        <dbReference type="Google" id="ProtNLM"/>
    </source>
</evidence>
<dbReference type="InterPro" id="IPR006311">
    <property type="entry name" value="TAT_signal"/>
</dbReference>
<dbReference type="Proteomes" id="UP000337909">
    <property type="component" value="Unassembled WGS sequence"/>
</dbReference>
<dbReference type="RefSeq" id="WP_150644339.1">
    <property type="nucleotide sequence ID" value="NZ_CABVHQ010000057.1"/>
</dbReference>
<dbReference type="InterPro" id="IPR011447">
    <property type="entry name" value="DUF1552"/>
</dbReference>
<accession>A0A5E7EEA4</accession>
<reference evidence="1 2" key="1">
    <citation type="submission" date="2019-09" db="EMBL/GenBank/DDBJ databases">
        <authorList>
            <person name="Chandra G."/>
            <person name="Truman W A."/>
        </authorList>
    </citation>
    <scope>NUCLEOTIDE SEQUENCE [LARGE SCALE GENOMIC DNA]</scope>
    <source>
        <strain evidence="1">PS691</strain>
    </source>
</reference>
<dbReference type="Pfam" id="PF07586">
    <property type="entry name" value="HXXSHH"/>
    <property type="match status" value="1"/>
</dbReference>
<protein>
    <recommendedName>
        <fullName evidence="3">Tat pathway signal protein</fullName>
    </recommendedName>
</protein>
<dbReference type="EMBL" id="CABVHQ010000057">
    <property type="protein sequence ID" value="VVO25146.1"/>
    <property type="molecule type" value="Genomic_DNA"/>
</dbReference>
<evidence type="ECO:0000313" key="1">
    <source>
        <dbReference type="EMBL" id="VVO25146.1"/>
    </source>
</evidence>
<dbReference type="PROSITE" id="PS51318">
    <property type="entry name" value="TAT"/>
    <property type="match status" value="1"/>
</dbReference>
<gene>
    <name evidence="1" type="ORF">PS691_04495</name>
</gene>
<dbReference type="OrthoDB" id="6013406at2"/>
<proteinExistence type="predicted"/>